<feature type="region of interest" description="Disordered" evidence="2">
    <location>
        <begin position="296"/>
        <end position="334"/>
    </location>
</feature>
<proteinExistence type="predicted"/>
<keyword evidence="1" id="KW-0175">Coiled coil</keyword>
<dbReference type="STRING" id="1798709.A2538_03525"/>
<evidence type="ECO:0000313" key="5">
    <source>
        <dbReference type="Proteomes" id="UP000178254"/>
    </source>
</evidence>
<keyword evidence="3" id="KW-0732">Signal</keyword>
<dbReference type="EMBL" id="MFRE01000015">
    <property type="protein sequence ID" value="OGH93911.1"/>
    <property type="molecule type" value="Genomic_DNA"/>
</dbReference>
<comment type="caution">
    <text evidence="4">The sequence shown here is derived from an EMBL/GenBank/DDBJ whole genome shotgun (WGS) entry which is preliminary data.</text>
</comment>
<feature type="coiled-coil region" evidence="1">
    <location>
        <begin position="134"/>
        <end position="211"/>
    </location>
</feature>
<accession>A0A1F6PCM7</accession>
<feature type="signal peptide" evidence="3">
    <location>
        <begin position="1"/>
        <end position="22"/>
    </location>
</feature>
<reference evidence="4 5" key="1">
    <citation type="journal article" date="2016" name="Nat. Commun.">
        <title>Thousands of microbial genomes shed light on interconnected biogeochemical processes in an aquifer system.</title>
        <authorList>
            <person name="Anantharaman K."/>
            <person name="Brown C.T."/>
            <person name="Hug L.A."/>
            <person name="Sharon I."/>
            <person name="Castelle C.J."/>
            <person name="Probst A.J."/>
            <person name="Thomas B.C."/>
            <person name="Singh A."/>
            <person name="Wilkins M.J."/>
            <person name="Karaoz U."/>
            <person name="Brodie E.L."/>
            <person name="Williams K.H."/>
            <person name="Hubbard S.S."/>
            <person name="Banfield J.F."/>
        </authorList>
    </citation>
    <scope>NUCLEOTIDE SEQUENCE [LARGE SCALE GENOMIC DNA]</scope>
</reference>
<sequence>MPKYFFMVGFLTFLLASTPALAQDANITVGGVNSGDMTISLDAVTVDAVPALTAVESVDEVPTDLAGDTTTDGTVLEGITVVEPTEIPSAFGMWWRGIREKISVALTFDPVKKAEKLLVFSEERQKLAEFIANIATDEKLRAKATDMMEKAQEQIAKVEALKDKIAADTSERATRLKQNLAKHELNREEMMTRLEEKLPQAQGKLDELRQNGSAMGESLLNALNNDKLPAVAKEQLNAVKTRVQQTAATVRDFIKQKQDLLEQAKDGENANIQEELKQLRDDRKVKMDEVRDEFQSAQDELKATVQQRVQQRMNNAKDEANPVSAETDATESNE</sequence>
<gene>
    <name evidence="4" type="ORF">A2538_03525</name>
</gene>
<evidence type="ECO:0000313" key="4">
    <source>
        <dbReference type="EMBL" id="OGH93911.1"/>
    </source>
</evidence>
<dbReference type="Proteomes" id="UP000178254">
    <property type="component" value="Unassembled WGS sequence"/>
</dbReference>
<name>A0A1F6PCM7_9BACT</name>
<feature type="chain" id="PRO_5009525985" description="DUF5667 domain-containing protein" evidence="3">
    <location>
        <begin position="23"/>
        <end position="334"/>
    </location>
</feature>
<evidence type="ECO:0000256" key="3">
    <source>
        <dbReference type="SAM" id="SignalP"/>
    </source>
</evidence>
<evidence type="ECO:0008006" key="6">
    <source>
        <dbReference type="Google" id="ProtNLM"/>
    </source>
</evidence>
<evidence type="ECO:0000256" key="2">
    <source>
        <dbReference type="SAM" id="MobiDB-lite"/>
    </source>
</evidence>
<organism evidence="4 5">
    <name type="scientific">Candidatus Magasanikbacteria bacterium RIFOXYD2_FULL_41_14</name>
    <dbReference type="NCBI Taxonomy" id="1798709"/>
    <lineage>
        <taxon>Bacteria</taxon>
        <taxon>Candidatus Magasanikiibacteriota</taxon>
    </lineage>
</organism>
<dbReference type="AlphaFoldDB" id="A0A1F6PCM7"/>
<evidence type="ECO:0000256" key="1">
    <source>
        <dbReference type="SAM" id="Coils"/>
    </source>
</evidence>
<protein>
    <recommendedName>
        <fullName evidence="6">DUF5667 domain-containing protein</fullName>
    </recommendedName>
</protein>
<feature type="compositionally biased region" description="Polar residues" evidence="2">
    <location>
        <begin position="304"/>
        <end position="314"/>
    </location>
</feature>